<dbReference type="Pfam" id="PF13561">
    <property type="entry name" value="adh_short_C2"/>
    <property type="match status" value="1"/>
</dbReference>
<comment type="similarity">
    <text evidence="1">Belongs to the short-chain dehydrogenases/reductases (SDR) family.</text>
</comment>
<dbReference type="PANTHER" id="PTHR48107">
    <property type="entry name" value="NADPH-DEPENDENT ALDEHYDE REDUCTASE-LIKE PROTEIN, CHLOROPLASTIC-RELATED"/>
    <property type="match status" value="1"/>
</dbReference>
<keyword evidence="2" id="KW-0560">Oxidoreductase</keyword>
<dbReference type="Proteomes" id="UP001575181">
    <property type="component" value="Unassembled WGS sequence"/>
</dbReference>
<sequence length="311" mass="33375">MTMDLDESSAGAESPRSRGPQMQNEPVPPFPEQHQGEPGLESELTPAPRWRAPNYRPADKLKGKVALITGGDSGIGRAVAYLYAREGADVAITHLPSERADAEEIQQAIEETGQRCLLLEGDLVQPEFCRDAVRGTVEQLGRLDILIQNAAWQNRKPDVTFVNDEELDRTFKTNIYAYFWLAREAVPYMEPGSSIIATGSQVALTGSSRLPEYSATNGAVHALTRTLAEELRGKGIRANCVAPGPVWTPLNVADQGVSAEEVASFGQGLGSSPMGRPAQPEEVAPSYVFLASDADASFISGIVLPVMGQAG</sequence>
<dbReference type="PRINTS" id="PR00081">
    <property type="entry name" value="GDHRDH"/>
</dbReference>
<comment type="caution">
    <text evidence="4">The sequence shown here is derived from an EMBL/GenBank/DDBJ whole genome shotgun (WGS) entry which is preliminary data.</text>
</comment>
<evidence type="ECO:0000256" key="2">
    <source>
        <dbReference type="ARBA" id="ARBA00023002"/>
    </source>
</evidence>
<evidence type="ECO:0000256" key="3">
    <source>
        <dbReference type="SAM" id="MobiDB-lite"/>
    </source>
</evidence>
<keyword evidence="5" id="KW-1185">Reference proteome</keyword>
<proteinExistence type="inferred from homology"/>
<dbReference type="RefSeq" id="WP_373657145.1">
    <property type="nucleotide sequence ID" value="NZ_JBGUAW010000013.1"/>
</dbReference>
<evidence type="ECO:0000256" key="1">
    <source>
        <dbReference type="ARBA" id="ARBA00006484"/>
    </source>
</evidence>
<evidence type="ECO:0000313" key="4">
    <source>
        <dbReference type="EMBL" id="MFA9462355.1"/>
    </source>
</evidence>
<dbReference type="Gene3D" id="3.40.50.720">
    <property type="entry name" value="NAD(P)-binding Rossmann-like Domain"/>
    <property type="match status" value="1"/>
</dbReference>
<dbReference type="EMBL" id="JBGUAW010000013">
    <property type="protein sequence ID" value="MFA9462355.1"/>
    <property type="molecule type" value="Genomic_DNA"/>
</dbReference>
<dbReference type="PANTHER" id="PTHR48107:SF16">
    <property type="entry name" value="NADPH-DEPENDENT ALDEHYDE REDUCTASE 1, CHLOROPLASTIC"/>
    <property type="match status" value="1"/>
</dbReference>
<evidence type="ECO:0000313" key="5">
    <source>
        <dbReference type="Proteomes" id="UP001575181"/>
    </source>
</evidence>
<organism evidence="4 5">
    <name type="scientific">Thiohalorhabdus methylotrophus</name>
    <dbReference type="NCBI Taxonomy" id="3242694"/>
    <lineage>
        <taxon>Bacteria</taxon>
        <taxon>Pseudomonadati</taxon>
        <taxon>Pseudomonadota</taxon>
        <taxon>Gammaproteobacteria</taxon>
        <taxon>Thiohalorhabdales</taxon>
        <taxon>Thiohalorhabdaceae</taxon>
        <taxon>Thiohalorhabdus</taxon>
    </lineage>
</organism>
<protein>
    <submittedName>
        <fullName evidence="4">SDR family oxidoreductase</fullName>
    </submittedName>
</protein>
<name>A0ABV4TYG8_9GAMM</name>
<accession>A0ABV4TYG8</accession>
<gene>
    <name evidence="4" type="ORF">ACERLL_16195</name>
</gene>
<dbReference type="InterPro" id="IPR002347">
    <property type="entry name" value="SDR_fam"/>
</dbReference>
<dbReference type="SUPFAM" id="SSF51735">
    <property type="entry name" value="NAD(P)-binding Rossmann-fold domains"/>
    <property type="match status" value="1"/>
</dbReference>
<feature type="region of interest" description="Disordered" evidence="3">
    <location>
        <begin position="1"/>
        <end position="56"/>
    </location>
</feature>
<reference evidence="4 5" key="1">
    <citation type="submission" date="2024-08" db="EMBL/GenBank/DDBJ databases">
        <title>Whole-genome sequencing of halo(alkali)philic microorganisms from hypersaline lakes.</title>
        <authorList>
            <person name="Sorokin D.Y."/>
            <person name="Merkel A.Y."/>
            <person name="Messina E."/>
            <person name="Yakimov M."/>
        </authorList>
    </citation>
    <scope>NUCLEOTIDE SEQUENCE [LARGE SCALE GENOMIC DNA]</scope>
    <source>
        <strain evidence="4 5">Cl-TMA</strain>
    </source>
</reference>
<dbReference type="InterPro" id="IPR036291">
    <property type="entry name" value="NAD(P)-bd_dom_sf"/>
</dbReference>